<accession>K1TG71</accession>
<comment type="caution">
    <text evidence="2">The sequence shown here is derived from an EMBL/GenBank/DDBJ whole genome shotgun (WGS) entry which is preliminary data.</text>
</comment>
<organism evidence="2">
    <name type="scientific">human gut metagenome</name>
    <dbReference type="NCBI Taxonomy" id="408170"/>
    <lineage>
        <taxon>unclassified sequences</taxon>
        <taxon>metagenomes</taxon>
        <taxon>organismal metagenomes</taxon>
    </lineage>
</organism>
<dbReference type="AlphaFoldDB" id="K1TG71"/>
<proteinExistence type="predicted"/>
<feature type="compositionally biased region" description="Basic and acidic residues" evidence="1">
    <location>
        <begin position="226"/>
        <end position="235"/>
    </location>
</feature>
<reference evidence="2" key="1">
    <citation type="journal article" date="2013" name="Environ. Microbiol.">
        <title>Microbiota from the distal guts of lean and obese adolescents exhibit partial functional redundancy besides clear differences in community structure.</title>
        <authorList>
            <person name="Ferrer M."/>
            <person name="Ruiz A."/>
            <person name="Lanza F."/>
            <person name="Haange S.B."/>
            <person name="Oberbach A."/>
            <person name="Till H."/>
            <person name="Bargiela R."/>
            <person name="Campoy C."/>
            <person name="Segura M.T."/>
            <person name="Richter M."/>
            <person name="von Bergen M."/>
            <person name="Seifert J."/>
            <person name="Suarez A."/>
        </authorList>
    </citation>
    <scope>NUCLEOTIDE SEQUENCE</scope>
</reference>
<dbReference type="InterPro" id="IPR003772">
    <property type="entry name" value="YceD"/>
</dbReference>
<feature type="non-terminal residue" evidence="2">
    <location>
        <position position="1"/>
    </location>
</feature>
<evidence type="ECO:0000256" key="1">
    <source>
        <dbReference type="SAM" id="MobiDB-lite"/>
    </source>
</evidence>
<dbReference type="EMBL" id="AJWY01006963">
    <property type="protein sequence ID" value="EKC65385.1"/>
    <property type="molecule type" value="Genomic_DNA"/>
</dbReference>
<feature type="compositionally biased region" description="Polar residues" evidence="1">
    <location>
        <begin position="211"/>
        <end position="222"/>
    </location>
</feature>
<dbReference type="Pfam" id="PF02620">
    <property type="entry name" value="YceD"/>
    <property type="match status" value="1"/>
</dbReference>
<evidence type="ECO:0000313" key="2">
    <source>
        <dbReference type="EMBL" id="EKC65385.1"/>
    </source>
</evidence>
<protein>
    <submittedName>
        <fullName evidence="2">Protein containing DUF177</fullName>
    </submittedName>
</protein>
<name>K1TG71_9ZZZZ</name>
<sequence>HRRQTALGIIPAHVPAGRVAKTGETFGTFPFFFITLQTGSIEMNAARKYSIAWKGLSEGEHTFDFEAGDDLFRLFENTEIKGGHCDVKVNLLRAARQLRLEISIRGSVVVECDRCLGDCSVPIDYEGELLVKFSDEVREYDGDTLWLSPSEDFVDLTQYIYESIVLSLPYQRVHPDGECDPDMLGRFRIVSEQEFETIENETQQREREASGSGQWTEQLSAIKQQMEQEEKDKKH</sequence>
<feature type="region of interest" description="Disordered" evidence="1">
    <location>
        <begin position="197"/>
        <end position="235"/>
    </location>
</feature>
<gene>
    <name evidence="2" type="ORF">LEA_10354</name>
</gene>